<organism evidence="5">
    <name type="scientific">viral metagenome</name>
    <dbReference type="NCBI Taxonomy" id="1070528"/>
    <lineage>
        <taxon>unclassified sequences</taxon>
        <taxon>metagenomes</taxon>
        <taxon>organismal metagenomes</taxon>
    </lineage>
</organism>
<dbReference type="AlphaFoldDB" id="A0A6C0IHM3"/>
<dbReference type="PROSITE" id="PS00092">
    <property type="entry name" value="N6_MTASE"/>
    <property type="match status" value="1"/>
</dbReference>
<protein>
    <recommendedName>
        <fullName evidence="4">DNA methylase N-4/N-6 domain-containing protein</fullName>
    </recommendedName>
</protein>
<dbReference type="Pfam" id="PF01555">
    <property type="entry name" value="N6_N4_Mtase"/>
    <property type="match status" value="1"/>
</dbReference>
<dbReference type="GO" id="GO:0003677">
    <property type="term" value="F:DNA binding"/>
    <property type="evidence" value="ECO:0007669"/>
    <property type="project" value="InterPro"/>
</dbReference>
<accession>A0A6C0IHM3</accession>
<dbReference type="PRINTS" id="PR00508">
    <property type="entry name" value="S21N4MTFRASE"/>
</dbReference>
<evidence type="ECO:0000313" key="5">
    <source>
        <dbReference type="EMBL" id="QHT92299.1"/>
    </source>
</evidence>
<dbReference type="Gene3D" id="3.40.50.150">
    <property type="entry name" value="Vaccinia Virus protein VP39"/>
    <property type="match status" value="1"/>
</dbReference>
<proteinExistence type="inferred from homology"/>
<dbReference type="GO" id="GO:0008170">
    <property type="term" value="F:N-methyltransferase activity"/>
    <property type="evidence" value="ECO:0007669"/>
    <property type="project" value="InterPro"/>
</dbReference>
<name>A0A6C0IHM3_9ZZZZ</name>
<dbReference type="GO" id="GO:0032259">
    <property type="term" value="P:methylation"/>
    <property type="evidence" value="ECO:0007669"/>
    <property type="project" value="UniProtKB-KW"/>
</dbReference>
<reference evidence="5" key="1">
    <citation type="journal article" date="2020" name="Nature">
        <title>Giant virus diversity and host interactions through global metagenomics.</title>
        <authorList>
            <person name="Schulz F."/>
            <person name="Roux S."/>
            <person name="Paez-Espino D."/>
            <person name="Jungbluth S."/>
            <person name="Walsh D.A."/>
            <person name="Denef V.J."/>
            <person name="McMahon K.D."/>
            <person name="Konstantinidis K.T."/>
            <person name="Eloe-Fadrosh E.A."/>
            <person name="Kyrpides N.C."/>
            <person name="Woyke T."/>
        </authorList>
    </citation>
    <scope>NUCLEOTIDE SEQUENCE</scope>
    <source>
        <strain evidence="5">GVMAG-M-3300023184-88</strain>
    </source>
</reference>
<comment type="similarity">
    <text evidence="1">Belongs to the N(4)/N(6)-methyltransferase family.</text>
</comment>
<dbReference type="EMBL" id="MN740182">
    <property type="protein sequence ID" value="QHT92299.1"/>
    <property type="molecule type" value="Genomic_DNA"/>
</dbReference>
<keyword evidence="3" id="KW-0808">Transferase</keyword>
<dbReference type="InterPro" id="IPR002941">
    <property type="entry name" value="DNA_methylase_N4/N6"/>
</dbReference>
<evidence type="ECO:0000256" key="3">
    <source>
        <dbReference type="ARBA" id="ARBA00022679"/>
    </source>
</evidence>
<evidence type="ECO:0000256" key="1">
    <source>
        <dbReference type="ARBA" id="ARBA00006594"/>
    </source>
</evidence>
<feature type="domain" description="DNA methylase N-4/N-6" evidence="4">
    <location>
        <begin position="119"/>
        <end position="350"/>
    </location>
</feature>
<evidence type="ECO:0000259" key="4">
    <source>
        <dbReference type="Pfam" id="PF01555"/>
    </source>
</evidence>
<evidence type="ECO:0000256" key="2">
    <source>
        <dbReference type="ARBA" id="ARBA00022603"/>
    </source>
</evidence>
<dbReference type="InterPro" id="IPR001091">
    <property type="entry name" value="RM_Methyltransferase"/>
</dbReference>
<keyword evidence="2" id="KW-0489">Methyltransferase</keyword>
<dbReference type="InterPro" id="IPR002052">
    <property type="entry name" value="DNA_methylase_N6_adenine_CS"/>
</dbReference>
<dbReference type="SUPFAM" id="SSF53335">
    <property type="entry name" value="S-adenosyl-L-methionine-dependent methyltransferases"/>
    <property type="match status" value="1"/>
</dbReference>
<sequence length="374" mass="41666">MYVWSILACLAKNTNSRSNKIDAAADTVKSQTTMDYASKTLSELKTICRERKIKGFSGKSTKELITLIQSKDEVPTNTIVEVEAPAEVEAPMEPIVLRQDVLNGDTIVILPTLESDSAQIIIADPPYNIGKDFGNDSDKQPMDEYLIWCEKWIKECLRILKPNGTMFIYGFSEILALILSKVPYSVNRRWIVWHYTNKNVPSLNFWQRSHESILVLWKSDKVFHRDDIREAYTEGFLNGAAGKERKATKGRFSKGDKSTTYTAHANGALPRDVIKVAALAGGAGMNERVNHPTQKPLTLCDKLIRSCKQSATDGYVLVPFAGSGSECLAAKKLGLPFVGIELNPEYVTLIHQRLEEKTQTEEVVPPSESLSANP</sequence>
<dbReference type="InterPro" id="IPR029063">
    <property type="entry name" value="SAM-dependent_MTases_sf"/>
</dbReference>